<comment type="caution">
    <text evidence="1">The sequence shown here is derived from an EMBL/GenBank/DDBJ whole genome shotgun (WGS) entry which is preliminary data.</text>
</comment>
<protein>
    <recommendedName>
        <fullName evidence="3">Virulence factor Evf domain-containing protein</fullName>
    </recommendedName>
</protein>
<dbReference type="OrthoDB" id="650920at2"/>
<accession>A0A3E1NG32</accession>
<evidence type="ECO:0000313" key="1">
    <source>
        <dbReference type="EMBL" id="RFM26923.1"/>
    </source>
</evidence>
<dbReference type="RefSeq" id="WP_116848707.1">
    <property type="nucleotide sequence ID" value="NZ_QTJU01000007.1"/>
</dbReference>
<organism evidence="1 2">
    <name type="scientific">Deminuibacter soli</name>
    <dbReference type="NCBI Taxonomy" id="2291815"/>
    <lineage>
        <taxon>Bacteria</taxon>
        <taxon>Pseudomonadati</taxon>
        <taxon>Bacteroidota</taxon>
        <taxon>Chitinophagia</taxon>
        <taxon>Chitinophagales</taxon>
        <taxon>Chitinophagaceae</taxon>
        <taxon>Deminuibacter</taxon>
    </lineage>
</organism>
<name>A0A3E1NG32_9BACT</name>
<reference evidence="1 2" key="1">
    <citation type="submission" date="2018-08" db="EMBL/GenBank/DDBJ databases">
        <title>Chitinophagaceae sp. K23C18032701, a novel bacterium isolated from forest soil.</title>
        <authorList>
            <person name="Wang C."/>
        </authorList>
    </citation>
    <scope>NUCLEOTIDE SEQUENCE [LARGE SCALE GENOMIC DNA]</scope>
    <source>
        <strain evidence="1 2">K23C18032701</strain>
    </source>
</reference>
<evidence type="ECO:0000313" key="2">
    <source>
        <dbReference type="Proteomes" id="UP000261284"/>
    </source>
</evidence>
<dbReference type="EMBL" id="QTJU01000007">
    <property type="protein sequence ID" value="RFM26923.1"/>
    <property type="molecule type" value="Genomic_DNA"/>
</dbReference>
<evidence type="ECO:0008006" key="3">
    <source>
        <dbReference type="Google" id="ProtNLM"/>
    </source>
</evidence>
<dbReference type="AlphaFoldDB" id="A0A3E1NG32"/>
<dbReference type="Proteomes" id="UP000261284">
    <property type="component" value="Unassembled WGS sequence"/>
</dbReference>
<gene>
    <name evidence="1" type="ORF">DXN05_18235</name>
</gene>
<keyword evidence="2" id="KW-1185">Reference proteome</keyword>
<proteinExistence type="predicted"/>
<sequence length="251" mass="27748">MPTHDVEKFIKSLELADAASTYPTDKDLTDAEKFVEGKEQAFLNDRSIFSFAADTTGQIREDVLNSTLLAQLAANKAYSDPADLVKWQKKFAEVLKNLGWIVEGTEFQTFSSAHDLVEVEQVIVDILTASFGAAIIPIITKTLDAIKGLANTDGKIKAFERNTTAVSKGVFQLGVATQKNDLVALQLGSFIISTENKITRILFFKIEKDRSTLDYNSQKATLVADNYAKVRETIKEKLGEKTQDYIAGIEI</sequence>